<name>A0A8H7D998_9AGAR</name>
<proteinExistence type="predicted"/>
<dbReference type="OrthoDB" id="3251871at2759"/>
<keyword evidence="3" id="KW-1185">Reference proteome</keyword>
<evidence type="ECO:0000313" key="2">
    <source>
        <dbReference type="EMBL" id="KAF7366055.1"/>
    </source>
</evidence>
<dbReference type="Proteomes" id="UP000620124">
    <property type="component" value="Unassembled WGS sequence"/>
</dbReference>
<evidence type="ECO:0008006" key="4">
    <source>
        <dbReference type="Google" id="ProtNLM"/>
    </source>
</evidence>
<comment type="caution">
    <text evidence="2">The sequence shown here is derived from an EMBL/GenBank/DDBJ whole genome shotgun (WGS) entry which is preliminary data.</text>
</comment>
<dbReference type="Gene3D" id="1.20.1070.10">
    <property type="entry name" value="Rhodopsin 7-helix transmembrane proteins"/>
    <property type="match status" value="1"/>
</dbReference>
<feature type="transmembrane region" description="Helical" evidence="1">
    <location>
        <begin position="128"/>
        <end position="154"/>
    </location>
</feature>
<feature type="transmembrane region" description="Helical" evidence="1">
    <location>
        <begin position="90"/>
        <end position="116"/>
    </location>
</feature>
<organism evidence="2 3">
    <name type="scientific">Mycena venus</name>
    <dbReference type="NCBI Taxonomy" id="2733690"/>
    <lineage>
        <taxon>Eukaryota</taxon>
        <taxon>Fungi</taxon>
        <taxon>Dikarya</taxon>
        <taxon>Basidiomycota</taxon>
        <taxon>Agaricomycotina</taxon>
        <taxon>Agaricomycetes</taxon>
        <taxon>Agaricomycetidae</taxon>
        <taxon>Agaricales</taxon>
        <taxon>Marasmiineae</taxon>
        <taxon>Mycenaceae</taxon>
        <taxon>Mycena</taxon>
    </lineage>
</organism>
<evidence type="ECO:0000313" key="3">
    <source>
        <dbReference type="Proteomes" id="UP000620124"/>
    </source>
</evidence>
<accession>A0A8H7D998</accession>
<dbReference type="EMBL" id="JACAZI010000003">
    <property type="protein sequence ID" value="KAF7366055.1"/>
    <property type="molecule type" value="Genomic_DNA"/>
</dbReference>
<feature type="transmembrane region" description="Helical" evidence="1">
    <location>
        <begin position="20"/>
        <end position="45"/>
    </location>
</feature>
<feature type="transmembrane region" description="Helical" evidence="1">
    <location>
        <begin position="245"/>
        <end position="267"/>
    </location>
</feature>
<sequence>MPPRLHTPTKFDEHIGDLSLAIAVVATACIVMTLLAFGYLAWNPLTRRHLNRVSFRLLIYSLCASLCYALTYFVAFGAKITTKAACGVNVFVYNCCLTFSGAMFFSMALNLQLVLVHGFNGQKMEKCYILGAGILTLACNIPPYAAVLIIYSYWDINETCWFNSPQQEVQRRWFIGTQGFWMFAMSFCEVVSFLTVVGYMILRHRVRSEIGGTVTDTSTSSLPTPPIPQPPIVMYRKIILRIAKAGLYPLFSCFFNVTSCVLDFHIIQDHANTEVNWRLSIIDLLVYSIRPILYTFLAATDPVILRALHAIRHPQSELEFANPNQKRSLHFTMAGKTMNTWSSSGAGTINSSMGYSTRRCDAEAGDILKAGDGNAPHDEVGIADVTAQI</sequence>
<feature type="transmembrane region" description="Helical" evidence="1">
    <location>
        <begin position="57"/>
        <end position="78"/>
    </location>
</feature>
<evidence type="ECO:0000256" key="1">
    <source>
        <dbReference type="SAM" id="Phobius"/>
    </source>
</evidence>
<keyword evidence="1" id="KW-1133">Transmembrane helix</keyword>
<keyword evidence="1" id="KW-0812">Transmembrane</keyword>
<feature type="transmembrane region" description="Helical" evidence="1">
    <location>
        <begin position="180"/>
        <end position="202"/>
    </location>
</feature>
<protein>
    <recommendedName>
        <fullName evidence="4">G-protein coupled receptors family 2 profile 2 domain-containing protein</fullName>
    </recommendedName>
</protein>
<dbReference type="AlphaFoldDB" id="A0A8H7D998"/>
<dbReference type="PROSITE" id="PS51257">
    <property type="entry name" value="PROKAR_LIPOPROTEIN"/>
    <property type="match status" value="1"/>
</dbReference>
<reference evidence="2" key="1">
    <citation type="submission" date="2020-05" db="EMBL/GenBank/DDBJ databases">
        <title>Mycena genomes resolve the evolution of fungal bioluminescence.</title>
        <authorList>
            <person name="Tsai I.J."/>
        </authorList>
    </citation>
    <scope>NUCLEOTIDE SEQUENCE</scope>
    <source>
        <strain evidence="2">CCC161011</strain>
    </source>
</reference>
<keyword evidence="1" id="KW-0472">Membrane</keyword>
<feature type="transmembrane region" description="Helical" evidence="1">
    <location>
        <begin position="287"/>
        <end position="308"/>
    </location>
</feature>
<gene>
    <name evidence="2" type="ORF">MVEN_00481700</name>
</gene>